<dbReference type="GO" id="GO:0051225">
    <property type="term" value="P:spindle assembly"/>
    <property type="evidence" value="ECO:0007669"/>
    <property type="project" value="InterPro"/>
</dbReference>
<dbReference type="EMBL" id="CAEY01001955">
    <property type="status" value="NOT_ANNOTATED_CDS"/>
    <property type="molecule type" value="Genomic_DNA"/>
</dbReference>
<accession>T1KBV4</accession>
<evidence type="ECO:0000313" key="2">
    <source>
        <dbReference type="EnsemblMetazoa" id="tetur08g05410.1"/>
    </source>
</evidence>
<proteinExistence type="predicted"/>
<feature type="coiled-coil region" evidence="1">
    <location>
        <begin position="152"/>
        <end position="216"/>
    </location>
</feature>
<evidence type="ECO:0000256" key="1">
    <source>
        <dbReference type="SAM" id="Coils"/>
    </source>
</evidence>
<name>T1KBV4_TETUR</name>
<protein>
    <submittedName>
        <fullName evidence="2">Uncharacterized protein</fullName>
    </submittedName>
</protein>
<sequence>MSSLKEFIIYQHLKSLAAKDNEIDKVLRLLLLDYFHPTINNLMKIFNQAQEEPKINLRLLSQQIDESIGREVNEYYKYLSGKKSTPALDELMVEVEKFKLECQNLAAIDREIANVAESIVKGANKFYEYIEKHTKDFKLGFKLNYDHATCNLLCAKAQATCLKKRLEETEEAVHKYGKKEIVERLKSKRNDLEAENQSLVSELEEKKSKLDKYEKLDPKLLKEYLVLKDELNCRLWAYRMVDRSSNCSQGSIGDQSC</sequence>
<evidence type="ECO:0000313" key="3">
    <source>
        <dbReference type="Proteomes" id="UP000015104"/>
    </source>
</evidence>
<dbReference type="InterPro" id="IPR029327">
    <property type="entry name" value="HAUS4"/>
</dbReference>
<keyword evidence="1" id="KW-0175">Coiled coil</keyword>
<reference evidence="2" key="2">
    <citation type="submission" date="2015-06" db="UniProtKB">
        <authorList>
            <consortium name="EnsemblMetazoa"/>
        </authorList>
    </citation>
    <scope>IDENTIFICATION</scope>
</reference>
<organism evidence="2 3">
    <name type="scientific">Tetranychus urticae</name>
    <name type="common">Two-spotted spider mite</name>
    <dbReference type="NCBI Taxonomy" id="32264"/>
    <lineage>
        <taxon>Eukaryota</taxon>
        <taxon>Metazoa</taxon>
        <taxon>Ecdysozoa</taxon>
        <taxon>Arthropoda</taxon>
        <taxon>Chelicerata</taxon>
        <taxon>Arachnida</taxon>
        <taxon>Acari</taxon>
        <taxon>Acariformes</taxon>
        <taxon>Trombidiformes</taxon>
        <taxon>Prostigmata</taxon>
        <taxon>Eleutherengona</taxon>
        <taxon>Raphignathae</taxon>
        <taxon>Tetranychoidea</taxon>
        <taxon>Tetranychidae</taxon>
        <taxon>Tetranychus</taxon>
    </lineage>
</organism>
<dbReference type="AlphaFoldDB" id="T1KBV4"/>
<reference evidence="3" key="1">
    <citation type="submission" date="2011-08" db="EMBL/GenBank/DDBJ databases">
        <authorList>
            <person name="Rombauts S."/>
        </authorList>
    </citation>
    <scope>NUCLEOTIDE SEQUENCE</scope>
    <source>
        <strain evidence="3">London</strain>
    </source>
</reference>
<dbReference type="Proteomes" id="UP000015104">
    <property type="component" value="Unassembled WGS sequence"/>
</dbReference>
<dbReference type="OMA" id="RLWAYRM"/>
<dbReference type="OrthoDB" id="10315175at2759"/>
<dbReference type="HOGENOM" id="CLU_1083070_0_0_1"/>
<dbReference type="GO" id="GO:0070652">
    <property type="term" value="C:HAUS complex"/>
    <property type="evidence" value="ECO:0007669"/>
    <property type="project" value="InterPro"/>
</dbReference>
<dbReference type="KEGG" id="tut:107362771"/>
<dbReference type="EnsemblMetazoa" id="tetur08g05410.1">
    <property type="protein sequence ID" value="tetur08g05410.1"/>
    <property type="gene ID" value="tetur08g05410"/>
</dbReference>
<keyword evidence="3" id="KW-1185">Reference proteome</keyword>
<dbReference type="Pfam" id="PF14735">
    <property type="entry name" value="HAUS4"/>
    <property type="match status" value="1"/>
</dbReference>
<gene>
    <name evidence="2" type="primary">107362771</name>
</gene>